<dbReference type="SUPFAM" id="SSF52540">
    <property type="entry name" value="P-loop containing nucleoside triphosphate hydrolases"/>
    <property type="match status" value="1"/>
</dbReference>
<reference evidence="6 7" key="1">
    <citation type="journal article" date="2024" name="Front. Microbiol.">
        <title>Novel thermophilic genera Geochorda gen. nov. and Carboxydochorda gen. nov. from the deep terrestrial subsurface reveal the ecophysiological diversity in the class Limnochordia.</title>
        <authorList>
            <person name="Karnachuk O.V."/>
            <person name="Lukina A.P."/>
            <person name="Avakyan M.R."/>
            <person name="Kadnikov V.V."/>
            <person name="Begmatov S."/>
            <person name="Beletsky A.V."/>
            <person name="Vlasova K.G."/>
            <person name="Novikov A.A."/>
            <person name="Shcherbakova V.A."/>
            <person name="Mardanov A.V."/>
            <person name="Ravin N.V."/>
        </authorList>
    </citation>
    <scope>NUCLEOTIDE SEQUENCE [LARGE SCALE GENOMIC DNA]</scope>
    <source>
        <strain evidence="6 7">L945</strain>
    </source>
</reference>
<dbReference type="Proteomes" id="UP001332192">
    <property type="component" value="Chromosome"/>
</dbReference>
<protein>
    <submittedName>
        <fullName evidence="6">ATP-binding cassette domain-containing protein</fullName>
    </submittedName>
</protein>
<dbReference type="InterPro" id="IPR003439">
    <property type="entry name" value="ABC_transporter-like_ATP-bd"/>
</dbReference>
<organism evidence="6 7">
    <name type="scientific">Carboxydichorda subterranea</name>
    <dbReference type="NCBI Taxonomy" id="3109565"/>
    <lineage>
        <taxon>Bacteria</taxon>
        <taxon>Bacillati</taxon>
        <taxon>Bacillota</taxon>
        <taxon>Limnochordia</taxon>
        <taxon>Limnochordales</taxon>
        <taxon>Geochordaceae</taxon>
        <taxon>Carboxydichorda</taxon>
    </lineage>
</organism>
<dbReference type="PANTHER" id="PTHR43790">
    <property type="entry name" value="CARBOHYDRATE TRANSPORT ATP-BINDING PROTEIN MG119-RELATED"/>
    <property type="match status" value="1"/>
</dbReference>
<sequence>MKEVTRREAAGAPLIEMQRVSKAFPGVQALDEVDFAVRAGEVHALVGENGAGKSTLVKILTGVYPMDAGRILVRGRRAEIRSPLDAQRLGVRVIHQEFTLVNDLSVAENIFLDVLAVGVLGRAPRRWMEQQARAVLSRLGLDLDPSTPVGELTVAEGSSYSPW</sequence>
<dbReference type="GO" id="GO:0005524">
    <property type="term" value="F:ATP binding"/>
    <property type="evidence" value="ECO:0007669"/>
    <property type="project" value="UniProtKB-KW"/>
</dbReference>
<proteinExistence type="predicted"/>
<evidence type="ECO:0000259" key="5">
    <source>
        <dbReference type="Pfam" id="PF00005"/>
    </source>
</evidence>
<dbReference type="Gene3D" id="3.40.50.300">
    <property type="entry name" value="P-loop containing nucleotide triphosphate hydrolases"/>
    <property type="match status" value="1"/>
</dbReference>
<keyword evidence="7" id="KW-1185">Reference proteome</keyword>
<evidence type="ECO:0000256" key="4">
    <source>
        <dbReference type="ARBA" id="ARBA00022840"/>
    </source>
</evidence>
<gene>
    <name evidence="6" type="ORF">U7230_08665</name>
</gene>
<dbReference type="InterPro" id="IPR050107">
    <property type="entry name" value="ABC_carbohydrate_import_ATPase"/>
</dbReference>
<evidence type="ECO:0000313" key="6">
    <source>
        <dbReference type="EMBL" id="WRP16175.1"/>
    </source>
</evidence>
<name>A0ABZ1BUL1_9FIRM</name>
<keyword evidence="2" id="KW-0677">Repeat</keyword>
<accession>A0ABZ1BUL1</accession>
<evidence type="ECO:0000256" key="3">
    <source>
        <dbReference type="ARBA" id="ARBA00022741"/>
    </source>
</evidence>
<dbReference type="EMBL" id="CP141615">
    <property type="protein sequence ID" value="WRP16175.1"/>
    <property type="molecule type" value="Genomic_DNA"/>
</dbReference>
<evidence type="ECO:0000256" key="2">
    <source>
        <dbReference type="ARBA" id="ARBA00022737"/>
    </source>
</evidence>
<keyword evidence="1" id="KW-0813">Transport</keyword>
<dbReference type="PANTHER" id="PTHR43790:SF9">
    <property type="entry name" value="GALACTOFURANOSE TRANSPORTER ATP-BINDING PROTEIN YTFR"/>
    <property type="match status" value="1"/>
</dbReference>
<dbReference type="Pfam" id="PF00005">
    <property type="entry name" value="ABC_tran"/>
    <property type="match status" value="1"/>
</dbReference>
<feature type="domain" description="ABC transporter" evidence="5">
    <location>
        <begin position="30"/>
        <end position="151"/>
    </location>
</feature>
<evidence type="ECO:0000313" key="7">
    <source>
        <dbReference type="Proteomes" id="UP001332192"/>
    </source>
</evidence>
<keyword evidence="4 6" id="KW-0067">ATP-binding</keyword>
<dbReference type="InterPro" id="IPR027417">
    <property type="entry name" value="P-loop_NTPase"/>
</dbReference>
<evidence type="ECO:0000256" key="1">
    <source>
        <dbReference type="ARBA" id="ARBA00022448"/>
    </source>
</evidence>
<keyword evidence="3" id="KW-0547">Nucleotide-binding</keyword>
<dbReference type="RefSeq" id="WP_324715447.1">
    <property type="nucleotide sequence ID" value="NZ_CP141615.1"/>
</dbReference>